<organism evidence="2 3">
    <name type="scientific">Monoraphidium neglectum</name>
    <dbReference type="NCBI Taxonomy" id="145388"/>
    <lineage>
        <taxon>Eukaryota</taxon>
        <taxon>Viridiplantae</taxon>
        <taxon>Chlorophyta</taxon>
        <taxon>core chlorophytes</taxon>
        <taxon>Chlorophyceae</taxon>
        <taxon>CS clade</taxon>
        <taxon>Sphaeropleales</taxon>
        <taxon>Selenastraceae</taxon>
        <taxon>Monoraphidium</taxon>
    </lineage>
</organism>
<dbReference type="EMBL" id="KK101739">
    <property type="protein sequence ID" value="KIY99805.1"/>
    <property type="molecule type" value="Genomic_DNA"/>
</dbReference>
<dbReference type="AlphaFoldDB" id="A0A0D2N0G5"/>
<sequence length="131" mass="13680">MEWGMLAMSVSVAFVGLCLHLGLSDLGKGIGNGLSDAGRSVERGLRNGLRGAFSDTISPRARVHRLKAASCSKVPQRPSAPCTLSDGDLSSELPADGLTEGLEMVGPGEVVCRTVRLSRGKTKSVCRRNGA</sequence>
<protein>
    <recommendedName>
        <fullName evidence="4">Secreted protein</fullName>
    </recommendedName>
</protein>
<gene>
    <name evidence="2" type="ORF">MNEG_8155</name>
</gene>
<reference evidence="2 3" key="1">
    <citation type="journal article" date="2013" name="BMC Genomics">
        <title>Reconstruction of the lipid metabolism for the microalga Monoraphidium neglectum from its genome sequence reveals characteristics suitable for biofuel production.</title>
        <authorList>
            <person name="Bogen C."/>
            <person name="Al-Dilaimi A."/>
            <person name="Albersmeier A."/>
            <person name="Wichmann J."/>
            <person name="Grundmann M."/>
            <person name="Rupp O."/>
            <person name="Lauersen K.J."/>
            <person name="Blifernez-Klassen O."/>
            <person name="Kalinowski J."/>
            <person name="Goesmann A."/>
            <person name="Mussgnug J.H."/>
            <person name="Kruse O."/>
        </authorList>
    </citation>
    <scope>NUCLEOTIDE SEQUENCE [LARGE SCALE GENOMIC DNA]</scope>
    <source>
        <strain evidence="2 3">SAG 48.87</strain>
    </source>
</reference>
<keyword evidence="1" id="KW-0732">Signal</keyword>
<evidence type="ECO:0008006" key="4">
    <source>
        <dbReference type="Google" id="ProtNLM"/>
    </source>
</evidence>
<evidence type="ECO:0000313" key="2">
    <source>
        <dbReference type="EMBL" id="KIY99805.1"/>
    </source>
</evidence>
<keyword evidence="3" id="KW-1185">Reference proteome</keyword>
<dbReference type="GeneID" id="25741031"/>
<proteinExistence type="predicted"/>
<feature type="chain" id="PRO_5002259253" description="Secreted protein" evidence="1">
    <location>
        <begin position="25"/>
        <end position="131"/>
    </location>
</feature>
<evidence type="ECO:0000256" key="1">
    <source>
        <dbReference type="SAM" id="SignalP"/>
    </source>
</evidence>
<dbReference type="KEGG" id="mng:MNEG_8155"/>
<feature type="signal peptide" evidence="1">
    <location>
        <begin position="1"/>
        <end position="24"/>
    </location>
</feature>
<name>A0A0D2N0G5_9CHLO</name>
<dbReference type="RefSeq" id="XP_013898825.1">
    <property type="nucleotide sequence ID" value="XM_014043371.1"/>
</dbReference>
<dbReference type="Proteomes" id="UP000054498">
    <property type="component" value="Unassembled WGS sequence"/>
</dbReference>
<accession>A0A0D2N0G5</accession>
<evidence type="ECO:0000313" key="3">
    <source>
        <dbReference type="Proteomes" id="UP000054498"/>
    </source>
</evidence>